<evidence type="ECO:0000313" key="3">
    <source>
        <dbReference type="Proteomes" id="UP000199344"/>
    </source>
</evidence>
<dbReference type="AlphaFoldDB" id="A0A1G6U4U5"/>
<organism evidence="2 3">
    <name type="scientific">Paracoccus isoporae</name>
    <dbReference type="NCBI Taxonomy" id="591205"/>
    <lineage>
        <taxon>Bacteria</taxon>
        <taxon>Pseudomonadati</taxon>
        <taxon>Pseudomonadota</taxon>
        <taxon>Alphaproteobacteria</taxon>
        <taxon>Rhodobacterales</taxon>
        <taxon>Paracoccaceae</taxon>
        <taxon>Paracoccus</taxon>
    </lineage>
</organism>
<evidence type="ECO:0000313" key="2">
    <source>
        <dbReference type="EMBL" id="SDD35607.1"/>
    </source>
</evidence>
<reference evidence="2 3" key="1">
    <citation type="submission" date="2016-10" db="EMBL/GenBank/DDBJ databases">
        <authorList>
            <person name="de Groot N.N."/>
        </authorList>
    </citation>
    <scope>NUCLEOTIDE SEQUENCE [LARGE SCALE GENOMIC DNA]</scope>
    <source>
        <strain evidence="2 3">DSM 22220</strain>
    </source>
</reference>
<keyword evidence="1" id="KW-0812">Transmembrane</keyword>
<evidence type="ECO:0000256" key="1">
    <source>
        <dbReference type="SAM" id="Phobius"/>
    </source>
</evidence>
<keyword evidence="3" id="KW-1185">Reference proteome</keyword>
<protein>
    <submittedName>
        <fullName evidence="2">Phosphonate transport system permease protein</fullName>
    </submittedName>
</protein>
<gene>
    <name evidence="2" type="ORF">SAMN05421538_101443</name>
</gene>
<keyword evidence="1" id="KW-0472">Membrane</keyword>
<dbReference type="EMBL" id="FNAH01000001">
    <property type="protein sequence ID" value="SDD35607.1"/>
    <property type="molecule type" value="Genomic_DNA"/>
</dbReference>
<sequence length="69" mass="7611">MAMAEINQAVHAGFSRKRAFSLAVPAAVLAYLIYVAIAFDLAGLAARARWDNGALLLQDFWSYKTHVTR</sequence>
<proteinExistence type="predicted"/>
<name>A0A1G6U4U5_9RHOB</name>
<feature type="transmembrane region" description="Helical" evidence="1">
    <location>
        <begin position="20"/>
        <end position="39"/>
    </location>
</feature>
<dbReference type="Proteomes" id="UP000199344">
    <property type="component" value="Unassembled WGS sequence"/>
</dbReference>
<dbReference type="STRING" id="591205.SAMN05421538_101443"/>
<keyword evidence="1" id="KW-1133">Transmembrane helix</keyword>
<accession>A0A1G6U4U5</accession>